<feature type="signal peptide" evidence="7">
    <location>
        <begin position="1"/>
        <end position="21"/>
    </location>
</feature>
<dbReference type="PROSITE" id="PS51257">
    <property type="entry name" value="PROKAR_LIPOPROTEIN"/>
    <property type="match status" value="1"/>
</dbReference>
<dbReference type="Proteomes" id="UP000460298">
    <property type="component" value="Unassembled WGS sequence"/>
</dbReference>
<accession>A0A833LZG7</accession>
<dbReference type="SUPFAM" id="SSF52833">
    <property type="entry name" value="Thioredoxin-like"/>
    <property type="match status" value="1"/>
</dbReference>
<evidence type="ECO:0000313" key="9">
    <source>
        <dbReference type="EMBL" id="KAB2934192.1"/>
    </source>
</evidence>
<evidence type="ECO:0000256" key="5">
    <source>
        <dbReference type="ARBA" id="ARBA00023284"/>
    </source>
</evidence>
<keyword evidence="3" id="KW-0560">Oxidoreductase</keyword>
<evidence type="ECO:0000256" key="6">
    <source>
        <dbReference type="SAM" id="Coils"/>
    </source>
</evidence>
<comment type="similarity">
    <text evidence="1">Belongs to the thioredoxin family. DsbA subfamily.</text>
</comment>
<evidence type="ECO:0000256" key="7">
    <source>
        <dbReference type="SAM" id="SignalP"/>
    </source>
</evidence>
<keyword evidence="6" id="KW-0175">Coiled coil</keyword>
<dbReference type="AlphaFoldDB" id="A0A833LZG7"/>
<feature type="coiled-coil region" evidence="6">
    <location>
        <begin position="34"/>
        <end position="61"/>
    </location>
</feature>
<proteinExistence type="inferred from homology"/>
<dbReference type="Gene3D" id="3.40.30.10">
    <property type="entry name" value="Glutaredoxin"/>
    <property type="match status" value="1"/>
</dbReference>
<dbReference type="Gene3D" id="1.10.4030.10">
    <property type="entry name" value="Porin chaperone SurA, peptide-binding domain"/>
    <property type="match status" value="1"/>
</dbReference>
<dbReference type="EMBL" id="WBUI01000003">
    <property type="protein sequence ID" value="KAB2934192.1"/>
    <property type="molecule type" value="Genomic_DNA"/>
</dbReference>
<gene>
    <name evidence="9" type="ORF">F9K24_03985</name>
</gene>
<dbReference type="InterPro" id="IPR012336">
    <property type="entry name" value="Thioredoxin-like_fold"/>
</dbReference>
<dbReference type="PROSITE" id="PS51352">
    <property type="entry name" value="THIOREDOXIN_2"/>
    <property type="match status" value="1"/>
</dbReference>
<evidence type="ECO:0000256" key="3">
    <source>
        <dbReference type="ARBA" id="ARBA00023002"/>
    </source>
</evidence>
<dbReference type="PANTHER" id="PTHR13887:SF14">
    <property type="entry name" value="DISULFIDE BOND FORMATION PROTEIN D"/>
    <property type="match status" value="1"/>
</dbReference>
<dbReference type="GO" id="GO:0016491">
    <property type="term" value="F:oxidoreductase activity"/>
    <property type="evidence" value="ECO:0007669"/>
    <property type="project" value="UniProtKB-KW"/>
</dbReference>
<evidence type="ECO:0000256" key="1">
    <source>
        <dbReference type="ARBA" id="ARBA00005791"/>
    </source>
</evidence>
<feature type="chain" id="PRO_5032352548" evidence="7">
    <location>
        <begin position="22"/>
        <end position="340"/>
    </location>
</feature>
<dbReference type="Pfam" id="PF13462">
    <property type="entry name" value="Thioredoxin_4"/>
    <property type="match status" value="1"/>
</dbReference>
<dbReference type="InterPro" id="IPR013766">
    <property type="entry name" value="Thioredoxin_domain"/>
</dbReference>
<keyword evidence="5" id="KW-0676">Redox-active center</keyword>
<name>A0A833LZG7_9LEPT</name>
<comment type="caution">
    <text evidence="9">The sequence shown here is derived from an EMBL/GenBank/DDBJ whole genome shotgun (WGS) entry which is preliminary data.</text>
</comment>
<evidence type="ECO:0000259" key="8">
    <source>
        <dbReference type="PROSITE" id="PS51352"/>
    </source>
</evidence>
<dbReference type="PANTHER" id="PTHR13887">
    <property type="entry name" value="GLUTATHIONE S-TRANSFERASE KAPPA"/>
    <property type="match status" value="1"/>
</dbReference>
<evidence type="ECO:0000313" key="10">
    <source>
        <dbReference type="Proteomes" id="UP000460298"/>
    </source>
</evidence>
<dbReference type="InterPro" id="IPR036249">
    <property type="entry name" value="Thioredoxin-like_sf"/>
</dbReference>
<evidence type="ECO:0000256" key="4">
    <source>
        <dbReference type="ARBA" id="ARBA00023157"/>
    </source>
</evidence>
<keyword evidence="4" id="KW-1015">Disulfide bond</keyword>
<feature type="domain" description="Thioredoxin" evidence="8">
    <location>
        <begin position="155"/>
        <end position="339"/>
    </location>
</feature>
<evidence type="ECO:0000256" key="2">
    <source>
        <dbReference type="ARBA" id="ARBA00022729"/>
    </source>
</evidence>
<protein>
    <submittedName>
        <fullName evidence="9">Thioredoxin domain-containing protein</fullName>
    </submittedName>
</protein>
<keyword evidence="2 7" id="KW-0732">Signal</keyword>
<reference evidence="9 10" key="1">
    <citation type="submission" date="2019-10" db="EMBL/GenBank/DDBJ databases">
        <title>Extracellular Electron Transfer in a Candidatus Methanoperedens spp. Enrichment Culture.</title>
        <authorList>
            <person name="Berger S."/>
            <person name="Rangel Shaw D."/>
            <person name="Berben T."/>
            <person name="In 'T Zandt M."/>
            <person name="Frank J."/>
            <person name="Reimann J."/>
            <person name="Jetten M.S.M."/>
            <person name="Welte C.U."/>
        </authorList>
    </citation>
    <scope>NUCLEOTIDE SEQUENCE [LARGE SCALE GENOMIC DNA]</scope>
    <source>
        <strain evidence="9">SB12</strain>
    </source>
</reference>
<sequence>MNQKMKKLGTLLSLLLLVSLAACGNKPYIELDGRKITESDLKKDENLKARLEQLKASIDKQYKAQVEQMLQELAHKRMIEKEAKEKGMDVQAYMDSIQQTAARPTQEEVDNFYNDLKKNGQLQGAGEGIKNDIANYLAQQNREAAIQTEIGRLKKKYGYKVPMDRVDVSTVGEPLRGSKNAKVTIVEFTDFECPFCMRAQKSTKELRDRYGDRISFVFKDFPLDFHQDAMGAHIAANCVQREKPEAFWAFFDGLFDPARDKSTLQMDSLRARALSLGVDAGKFEACMNDPSIMKEIEDDIKEGSAIGVSGTPAFFINGRLISGAQPAEAFIEIIEEELAN</sequence>
<organism evidence="9 10">
    <name type="scientific">Leptonema illini</name>
    <dbReference type="NCBI Taxonomy" id="183"/>
    <lineage>
        <taxon>Bacteria</taxon>
        <taxon>Pseudomonadati</taxon>
        <taxon>Spirochaetota</taxon>
        <taxon>Spirochaetia</taxon>
        <taxon>Leptospirales</taxon>
        <taxon>Leptospiraceae</taxon>
        <taxon>Leptonema</taxon>
    </lineage>
</organism>